<organism evidence="1 2">
    <name type="scientific">Hydra vulgaris</name>
    <name type="common">Hydra</name>
    <name type="synonym">Hydra attenuata</name>
    <dbReference type="NCBI Taxonomy" id="6087"/>
    <lineage>
        <taxon>Eukaryota</taxon>
        <taxon>Metazoa</taxon>
        <taxon>Cnidaria</taxon>
        <taxon>Hydrozoa</taxon>
        <taxon>Hydroidolina</taxon>
        <taxon>Anthoathecata</taxon>
        <taxon>Aplanulata</taxon>
        <taxon>Hydridae</taxon>
        <taxon>Hydra</taxon>
    </lineage>
</organism>
<dbReference type="Proteomes" id="UP001652625">
    <property type="component" value="Chromosome 07"/>
</dbReference>
<name>A0ABM4C9G5_HYDVU</name>
<accession>A0ABM4C9G5</accession>
<keyword evidence="1" id="KW-1185">Reference proteome</keyword>
<gene>
    <name evidence="2" type="primary">LOC136082822</name>
</gene>
<sequence length="124" mass="14950">MQMHIKSNASGWLMFAQRYPWYYMPQSLHKILLYGHVVLRRMLLPIGMFSERVQEARNKNFKRFHENYTRKCSRSKTNYGVLCQHSCLSNPIISSMRRFFCSKAARLWKVETDFWHNRHSSSKT</sequence>
<proteinExistence type="predicted"/>
<dbReference type="GeneID" id="136082822"/>
<evidence type="ECO:0000313" key="2">
    <source>
        <dbReference type="RefSeq" id="XP_065658304.1"/>
    </source>
</evidence>
<protein>
    <submittedName>
        <fullName evidence="2">Uncharacterized protein LOC136082822</fullName>
    </submittedName>
</protein>
<evidence type="ECO:0000313" key="1">
    <source>
        <dbReference type="Proteomes" id="UP001652625"/>
    </source>
</evidence>
<reference evidence="2" key="1">
    <citation type="submission" date="2025-08" db="UniProtKB">
        <authorList>
            <consortium name="RefSeq"/>
        </authorList>
    </citation>
    <scope>IDENTIFICATION</scope>
</reference>
<dbReference type="RefSeq" id="XP_065658304.1">
    <property type="nucleotide sequence ID" value="XM_065802232.1"/>
</dbReference>